<dbReference type="RefSeq" id="WP_157350073.1">
    <property type="nucleotide sequence ID" value="NZ_WGGT01000002.1"/>
</dbReference>
<dbReference type="AlphaFoldDB" id="A0A6L6XCP2"/>
<feature type="compositionally biased region" description="Polar residues" evidence="1">
    <location>
        <begin position="61"/>
        <end position="73"/>
    </location>
</feature>
<dbReference type="EMBL" id="WGGT01000002">
    <property type="protein sequence ID" value="MVQ44768.1"/>
    <property type="molecule type" value="Genomic_DNA"/>
</dbReference>
<dbReference type="PROSITE" id="PS51257">
    <property type="entry name" value="PROKAR_LIPOPROTEIN"/>
    <property type="match status" value="1"/>
</dbReference>
<comment type="caution">
    <text evidence="3">The sequence shown here is derived from an EMBL/GenBank/DDBJ whole genome shotgun (WGS) entry which is preliminary data.</text>
</comment>
<protein>
    <submittedName>
        <fullName evidence="3">YARHG domain-containing protein</fullName>
    </submittedName>
</protein>
<feature type="region of interest" description="Disordered" evidence="1">
    <location>
        <begin position="30"/>
        <end position="73"/>
    </location>
</feature>
<evidence type="ECO:0000256" key="1">
    <source>
        <dbReference type="SAM" id="MobiDB-lite"/>
    </source>
</evidence>
<sequence length="530" mass="60235">MKNKVWLFTAALLLFTAGCGKTDLTEKEINGDEQKTIESQETEKTTEKDGNASGEKKSVTENENAELQENGESYTWEDVTLQFPKSWKDKYVVAEDENGFTVFQKASYEKEKGMGYLFGISKDTEWYPDAAGVSILGYTDDGILYELTVPTDVNCDVEDETILNEYQEMMQQSDTIVKNAQIDAGNLHMDADQYIIPVSMIETLTADQLVNMSDNDLWLARNEIYARHGRGFTNEYLQSYFNACSWYEKTAETDAFDESVLSQTEKDNLKVIQEAEKTYADEHPYPKEYKTGQKVMEDIDGDGREEEIRYDVKESGDYAGYSCILTVNGTSYELCEYAAMVTPETDCFYVTDINAYDDSLEIAVLDDGPSGDYVTYFYRYDGNTLEFAGEVTGFPFKEKNGGINGFTGQSGIYGTIRTDILETAYLNGYWWYDSDAGKLEYMDTGMHRYQYFTPHRLYVDLPLWEAMDQTSDQVTVSSGQDVFFISSDAKEWIYVRAKDGTEGYIHVDGENVSNVGRPGTEVFSELNYFD</sequence>
<feature type="compositionally biased region" description="Basic and acidic residues" evidence="1">
    <location>
        <begin position="30"/>
        <end position="60"/>
    </location>
</feature>
<dbReference type="InterPro" id="IPR025582">
    <property type="entry name" value="YARHG_dom"/>
</dbReference>
<feature type="domain" description="YARHG" evidence="2">
    <location>
        <begin position="192"/>
        <end position="277"/>
    </location>
</feature>
<evidence type="ECO:0000259" key="2">
    <source>
        <dbReference type="SMART" id="SM01324"/>
    </source>
</evidence>
<dbReference type="Pfam" id="PF13308">
    <property type="entry name" value="YARHG"/>
    <property type="match status" value="1"/>
</dbReference>
<organism evidence="3 4">
    <name type="scientific">Roseburia intestinalis</name>
    <dbReference type="NCBI Taxonomy" id="166486"/>
    <lineage>
        <taxon>Bacteria</taxon>
        <taxon>Bacillati</taxon>
        <taxon>Bacillota</taxon>
        <taxon>Clostridia</taxon>
        <taxon>Lachnospirales</taxon>
        <taxon>Lachnospiraceae</taxon>
        <taxon>Roseburia</taxon>
    </lineage>
</organism>
<evidence type="ECO:0000313" key="3">
    <source>
        <dbReference type="EMBL" id="MVQ44768.1"/>
    </source>
</evidence>
<proteinExistence type="predicted"/>
<dbReference type="Gene3D" id="1.20.58.1690">
    <property type="match status" value="1"/>
</dbReference>
<evidence type="ECO:0000313" key="4">
    <source>
        <dbReference type="Proteomes" id="UP000479531"/>
    </source>
</evidence>
<reference evidence="3 4" key="1">
    <citation type="submission" date="2019-10" db="EMBL/GenBank/DDBJ databases">
        <title>Roseburia spp. ameliorate alcoholic fatty liver via restoration of gut barrier function.</title>
        <authorList>
            <person name="Seo B."/>
            <person name="Ko G."/>
        </authorList>
    </citation>
    <scope>NUCLEOTIDE SEQUENCE [LARGE SCALE GENOMIC DNA]</scope>
    <source>
        <strain evidence="3 4">SNUG30017</strain>
    </source>
</reference>
<dbReference type="InterPro" id="IPR038434">
    <property type="entry name" value="YARHG_sf"/>
</dbReference>
<accession>A0A6L6XCP2</accession>
<dbReference type="Proteomes" id="UP000479531">
    <property type="component" value="Unassembled WGS sequence"/>
</dbReference>
<gene>
    <name evidence="3" type="ORF">GCK47_03325</name>
</gene>
<name>A0A6L6XCP2_9FIRM</name>
<dbReference type="SMART" id="SM01324">
    <property type="entry name" value="YARHG"/>
    <property type="match status" value="1"/>
</dbReference>